<proteinExistence type="predicted"/>
<sequence>MPSADPPARLPSDPPPRPAPGGAEAEPSLRAHLAAQWRAWPLWARWGGVAVLVALLAWALTDTASDVAEGANDEDMMRQVALARAEWADAQRQAPQALDRRPAEGTLGPGDAERDDGRYADYYAFEADSLDFSVLVTSDDFAPDLSVRRPDGQTVAASNLLRTEGRAEIEGLQGPGRFVVEVSPFEPGTSGAYVLEVVPAGPADSLFVDEEPRLDTLGQGARRGPRYERAYGVMTGSEVPVLLRVVSPSFTPRLHLFGPNGEVRGSWRTVERRASGDSLRAVVIRYLPGWDAPYRLLVTSEEAGAEGAYALDVRSLQTYSLGLGEEADGALGDDSWLVDGRYVDTYRLRVPDGVRTRLVAASEVFPPALRVWRLDGRSRKDVADAANPAGGPEATVEGRLDAGDYFVEVSSGGEWEPGDPARGGDYTLASETEAVEPPPPTAAPPGGRYDGPAPPTKVFATEVRREGESGESTFEVGVTTVAISYPGETRTRVQLSVTVRSVDYSGGWAPWERFAAQSYLVDDTGRRYAVSAAESTSPSGPTAEPGTSRRGTVVLYAPEVARDLRRLVFVASIGERSLTLPIPVP</sequence>
<reference evidence="2 3" key="1">
    <citation type="submission" date="2023-09" db="EMBL/GenBank/DDBJ databases">
        <authorList>
            <person name="Rey-Velasco X."/>
        </authorList>
    </citation>
    <scope>NUCLEOTIDE SEQUENCE [LARGE SCALE GENOMIC DNA]</scope>
    <source>
        <strain evidence="2 3">F394</strain>
    </source>
</reference>
<evidence type="ECO:0000313" key="2">
    <source>
        <dbReference type="EMBL" id="MDT0630389.1"/>
    </source>
</evidence>
<organism evidence="2 3">
    <name type="scientific">Rubrivirga litoralis</name>
    <dbReference type="NCBI Taxonomy" id="3075598"/>
    <lineage>
        <taxon>Bacteria</taxon>
        <taxon>Pseudomonadati</taxon>
        <taxon>Rhodothermota</taxon>
        <taxon>Rhodothermia</taxon>
        <taxon>Rhodothermales</taxon>
        <taxon>Rubricoccaceae</taxon>
        <taxon>Rubrivirga</taxon>
    </lineage>
</organism>
<gene>
    <name evidence="2" type="ORF">RM540_01400</name>
</gene>
<dbReference type="RefSeq" id="WP_311661454.1">
    <property type="nucleotide sequence ID" value="NZ_JAVRHT010000001.1"/>
</dbReference>
<dbReference type="Proteomes" id="UP001267426">
    <property type="component" value="Unassembled WGS sequence"/>
</dbReference>
<feature type="region of interest" description="Disordered" evidence="1">
    <location>
        <begin position="531"/>
        <end position="550"/>
    </location>
</feature>
<feature type="region of interest" description="Disordered" evidence="1">
    <location>
        <begin position="432"/>
        <end position="455"/>
    </location>
</feature>
<accession>A0ABU3BM65</accession>
<feature type="region of interest" description="Disordered" evidence="1">
    <location>
        <begin position="1"/>
        <end position="26"/>
    </location>
</feature>
<evidence type="ECO:0000256" key="1">
    <source>
        <dbReference type="SAM" id="MobiDB-lite"/>
    </source>
</evidence>
<comment type="caution">
    <text evidence="2">The sequence shown here is derived from an EMBL/GenBank/DDBJ whole genome shotgun (WGS) entry which is preliminary data.</text>
</comment>
<name>A0ABU3BM65_9BACT</name>
<feature type="region of interest" description="Disordered" evidence="1">
    <location>
        <begin position="91"/>
        <end position="115"/>
    </location>
</feature>
<evidence type="ECO:0000313" key="3">
    <source>
        <dbReference type="Proteomes" id="UP001267426"/>
    </source>
</evidence>
<keyword evidence="3" id="KW-1185">Reference proteome</keyword>
<dbReference type="EMBL" id="JAVRHT010000001">
    <property type="protein sequence ID" value="MDT0630389.1"/>
    <property type="molecule type" value="Genomic_DNA"/>
</dbReference>
<protein>
    <recommendedName>
        <fullName evidence="4">Pre-peptidase C-terminal domain-containing protein</fullName>
    </recommendedName>
</protein>
<feature type="compositionally biased region" description="Pro residues" evidence="1">
    <location>
        <begin position="1"/>
        <end position="19"/>
    </location>
</feature>
<evidence type="ECO:0008006" key="4">
    <source>
        <dbReference type="Google" id="ProtNLM"/>
    </source>
</evidence>